<dbReference type="Pfam" id="PF08735">
    <property type="entry name" value="DUF1786"/>
    <property type="match status" value="1"/>
</dbReference>
<dbReference type="EMBL" id="DTGR01000125">
    <property type="protein sequence ID" value="HHS29574.1"/>
    <property type="molecule type" value="Genomic_DNA"/>
</dbReference>
<proteinExistence type="predicted"/>
<dbReference type="AlphaFoldDB" id="A0A7V6DPW0"/>
<gene>
    <name evidence="1" type="ORF">ENV52_07735</name>
</gene>
<evidence type="ECO:0000313" key="1">
    <source>
        <dbReference type="EMBL" id="HHS29574.1"/>
    </source>
</evidence>
<comment type="caution">
    <text evidence="1">The sequence shown here is derived from an EMBL/GenBank/DDBJ whole genome shotgun (WGS) entry which is preliminary data.</text>
</comment>
<protein>
    <submittedName>
        <fullName evidence="1">Pyruvate formate lyase-activating protein</fullName>
    </submittedName>
</protein>
<keyword evidence="1" id="KW-0456">Lyase</keyword>
<sequence length="353" mass="38940">MSDGPLLAVDVGGGTQDIFLWEPGQTVENAVKMVLPAPTQIMARRVRRFTFEKRPIFLTGRLMGGGPLTSAVRRHLAQGLAVYASPAAALTLHDNIDIIKQWGVSFTENPPPEAATLVLGDVDLETLKLVLSAYEVPFPSRFAVAVQDHGFSPHRSNREFRFQQWREMLARGGRLSDLAFREPPECFTRMRAVVEALPGALLMDTCTAGVRGALLDPEAQKHRQAGLTVVNLGNAHTFAALIRGDRILGIYEHHTGMLTPEKLARHLRSFQAGTLKHSEVFDDGGHGCTIKADYLREHPFTFTVITGPRRSLAKRWPGVFAAPLGDMMLTGCFGLAEAWLDMEQQPWVLGNEQ</sequence>
<accession>A0A7V6DPW0</accession>
<organism evidence="1">
    <name type="scientific">Desulfobacca acetoxidans</name>
    <dbReference type="NCBI Taxonomy" id="60893"/>
    <lineage>
        <taxon>Bacteria</taxon>
        <taxon>Pseudomonadati</taxon>
        <taxon>Thermodesulfobacteriota</taxon>
        <taxon>Desulfobaccia</taxon>
        <taxon>Desulfobaccales</taxon>
        <taxon>Desulfobaccaceae</taxon>
        <taxon>Desulfobacca</taxon>
    </lineage>
</organism>
<keyword evidence="1" id="KW-0670">Pyruvate</keyword>
<dbReference type="PIRSF" id="PIRSF029129">
    <property type="entry name" value="DUF1786_pyruvate_format-lyase"/>
    <property type="match status" value="1"/>
</dbReference>
<name>A0A7V6DPW0_9BACT</name>
<reference evidence="1" key="1">
    <citation type="journal article" date="2020" name="mSystems">
        <title>Genome- and Community-Level Interaction Insights into Carbon Utilization and Element Cycling Functions of Hydrothermarchaeota in Hydrothermal Sediment.</title>
        <authorList>
            <person name="Zhou Z."/>
            <person name="Liu Y."/>
            <person name="Xu W."/>
            <person name="Pan J."/>
            <person name="Luo Z.H."/>
            <person name="Li M."/>
        </authorList>
    </citation>
    <scope>NUCLEOTIDE SEQUENCE [LARGE SCALE GENOMIC DNA]</scope>
    <source>
        <strain evidence="1">SpSt-767</strain>
    </source>
</reference>
<dbReference type="InterPro" id="IPR014846">
    <property type="entry name" value="DUF1786_pyruvate_format-lyase"/>
</dbReference>
<dbReference type="GO" id="GO:0016829">
    <property type="term" value="F:lyase activity"/>
    <property type="evidence" value="ECO:0007669"/>
    <property type="project" value="UniProtKB-KW"/>
</dbReference>